<keyword evidence="5" id="KW-1185">Reference proteome</keyword>
<feature type="compositionally biased region" description="Low complexity" evidence="1">
    <location>
        <begin position="677"/>
        <end position="696"/>
    </location>
</feature>
<feature type="region of interest" description="Disordered" evidence="1">
    <location>
        <begin position="458"/>
        <end position="517"/>
    </location>
</feature>
<dbReference type="OrthoDB" id="3359845at2759"/>
<feature type="compositionally biased region" description="Low complexity" evidence="1">
    <location>
        <begin position="704"/>
        <end position="716"/>
    </location>
</feature>
<feature type="compositionally biased region" description="Basic and acidic residues" evidence="1">
    <location>
        <begin position="717"/>
        <end position="740"/>
    </location>
</feature>
<evidence type="ECO:0000256" key="2">
    <source>
        <dbReference type="SAM" id="Phobius"/>
    </source>
</evidence>
<organism evidence="4 5">
    <name type="scientific">Panaeolus cyanescens</name>
    <dbReference type="NCBI Taxonomy" id="181874"/>
    <lineage>
        <taxon>Eukaryota</taxon>
        <taxon>Fungi</taxon>
        <taxon>Dikarya</taxon>
        <taxon>Basidiomycota</taxon>
        <taxon>Agaricomycotina</taxon>
        <taxon>Agaricomycetes</taxon>
        <taxon>Agaricomycetidae</taxon>
        <taxon>Agaricales</taxon>
        <taxon>Agaricineae</taxon>
        <taxon>Galeropsidaceae</taxon>
        <taxon>Panaeolus</taxon>
    </lineage>
</organism>
<keyword evidence="2" id="KW-1133">Transmembrane helix</keyword>
<reference evidence="4 5" key="1">
    <citation type="journal article" date="2018" name="Evol. Lett.">
        <title>Horizontal gene cluster transfer increased hallucinogenic mushroom diversity.</title>
        <authorList>
            <person name="Reynolds H.T."/>
            <person name="Vijayakumar V."/>
            <person name="Gluck-Thaler E."/>
            <person name="Korotkin H.B."/>
            <person name="Matheny P.B."/>
            <person name="Slot J.C."/>
        </authorList>
    </citation>
    <scope>NUCLEOTIDE SEQUENCE [LARGE SCALE GENOMIC DNA]</scope>
    <source>
        <strain evidence="4 5">2629</strain>
    </source>
</reference>
<dbReference type="STRING" id="181874.A0A409Y8D7"/>
<feature type="region of interest" description="Disordered" evidence="1">
    <location>
        <begin position="653"/>
        <end position="742"/>
    </location>
</feature>
<dbReference type="AlphaFoldDB" id="A0A409Y8D7"/>
<feature type="compositionally biased region" description="Polar residues" evidence="1">
    <location>
        <begin position="479"/>
        <end position="501"/>
    </location>
</feature>
<feature type="domain" description="DUF7587" evidence="3">
    <location>
        <begin position="31"/>
        <end position="192"/>
    </location>
</feature>
<accession>A0A409Y8D7</accession>
<evidence type="ECO:0000259" key="3">
    <source>
        <dbReference type="Pfam" id="PF24494"/>
    </source>
</evidence>
<evidence type="ECO:0000256" key="1">
    <source>
        <dbReference type="SAM" id="MobiDB-lite"/>
    </source>
</evidence>
<evidence type="ECO:0000313" key="5">
    <source>
        <dbReference type="Proteomes" id="UP000284842"/>
    </source>
</evidence>
<comment type="caution">
    <text evidence="4">The sequence shown here is derived from an EMBL/GenBank/DDBJ whole genome shotgun (WGS) entry which is preliminary data.</text>
</comment>
<dbReference type="Pfam" id="PF24494">
    <property type="entry name" value="DUF7587"/>
    <property type="match status" value="1"/>
</dbReference>
<dbReference type="Proteomes" id="UP000284842">
    <property type="component" value="Unassembled WGS sequence"/>
</dbReference>
<sequence length="781" mass="85747">MAIDPQETDIGNLLPQSGFGSVIDFQSLVPRNPFLFRVYTPKEKSPFSDDTDPLFVAPKFDELFARTPVEISQASFPDPAAWDCTDVAHHMEWTTRSSSSFISTSFSFSWAIWEAVRRYHLGVKKDIEIAIIDAAAVDGRAATAVELLARGAHEGTIDQFSKWHRFSRDTQAVLVYGLIPRPAVLASIPLLQILRKMPSYFLNRDIQVVDGNPLNLVGWDYANRKSSYRHFCQEMSRAFMQRSVEVRLRDSTGGAVRLALAFLRPFFHRVIQDDADAAISYLRSLSISISQWPGAWAQEHPEIQKVVESMVLALGEELKTKYASHNIDDISRLQVIVDGARKRSRQSGKKYIHEVDVDSDGDFELERGESDEPTLVSLDAAQLPSLEMSVAVLPRNPITFQTPITPPESPRNSLFLPTVTVPLQGILSSPIHDKVGPLPQPAQGRDEDHVLAKTVTAAESLASPPPTPPSHMSVFSAPPTVTQNDNANHSDPGEKTSTSSHDLSEAPAVDQADSQHTVDRLGTLYEVPEEESPVGEEFIQIEHPSPTDNIPMPGGEILSYHDHDDDNASVVSSSISSIPFAPSLTLSRRSSIMSVDTLIDDAEFPAKRLSLSANNSDSFEIFPKHMSLRGLRVGSRTVSFSEAMAPLLTNGLLPSVPTMPDPSRIPLPVSTTGSEYSASRTSSPTSSTCSSAAPSPQMESVELPVPTTPYTFVVPPSKREGDVHGDELRVGESESEENKSPKRLPVMVTETASYIVTGFLVGAFITLFLFSTQRRTLLYCT</sequence>
<evidence type="ECO:0000313" key="4">
    <source>
        <dbReference type="EMBL" id="PPQ99310.1"/>
    </source>
</evidence>
<dbReference type="InParanoid" id="A0A409Y8D7"/>
<dbReference type="EMBL" id="NHTK01001363">
    <property type="protein sequence ID" value="PPQ99310.1"/>
    <property type="molecule type" value="Genomic_DNA"/>
</dbReference>
<feature type="transmembrane region" description="Helical" evidence="2">
    <location>
        <begin position="751"/>
        <end position="770"/>
    </location>
</feature>
<dbReference type="InterPro" id="IPR056009">
    <property type="entry name" value="DUF7587"/>
</dbReference>
<keyword evidence="2" id="KW-0472">Membrane</keyword>
<name>A0A409Y8D7_9AGAR</name>
<protein>
    <recommendedName>
        <fullName evidence="3">DUF7587 domain-containing protein</fullName>
    </recommendedName>
</protein>
<proteinExistence type="predicted"/>
<keyword evidence="2" id="KW-0812">Transmembrane</keyword>
<gene>
    <name evidence="4" type="ORF">CVT24_009178</name>
</gene>